<dbReference type="RefSeq" id="WP_189329043.1">
    <property type="nucleotide sequence ID" value="NZ_AP023356.1"/>
</dbReference>
<feature type="coiled-coil region" evidence="3">
    <location>
        <begin position="262"/>
        <end position="289"/>
    </location>
</feature>
<dbReference type="Proteomes" id="UP000676967">
    <property type="component" value="Chromosome"/>
</dbReference>
<evidence type="ECO:0000256" key="3">
    <source>
        <dbReference type="SAM" id="Coils"/>
    </source>
</evidence>
<dbReference type="Gene3D" id="2.40.420.20">
    <property type="match status" value="1"/>
</dbReference>
<dbReference type="InterPro" id="IPR050465">
    <property type="entry name" value="UPF0194_transport"/>
</dbReference>
<dbReference type="EMBL" id="AP023356">
    <property type="protein sequence ID" value="BCJ44119.1"/>
    <property type="molecule type" value="Genomic_DNA"/>
</dbReference>
<feature type="domain" description="Peptidoglycan binding-like" evidence="5">
    <location>
        <begin position="141"/>
        <end position="175"/>
    </location>
</feature>
<name>A0ABM7LXP6_9ACTN</name>
<keyword evidence="2 3" id="KW-0175">Coiled coil</keyword>
<dbReference type="InterPro" id="IPR036366">
    <property type="entry name" value="PGBDSf"/>
</dbReference>
<dbReference type="InterPro" id="IPR002477">
    <property type="entry name" value="Peptidoglycan-bd-like"/>
</dbReference>
<evidence type="ECO:0000256" key="4">
    <source>
        <dbReference type="SAM" id="MobiDB-lite"/>
    </source>
</evidence>
<reference evidence="6 7" key="1">
    <citation type="submission" date="2020-08" db="EMBL/GenBank/DDBJ databases">
        <title>Whole genome shotgun sequence of Actinoplanes ianthinogenes NBRC 13996.</title>
        <authorList>
            <person name="Komaki H."/>
            <person name="Tamura T."/>
        </authorList>
    </citation>
    <scope>NUCLEOTIDE SEQUENCE [LARGE SCALE GENOMIC DNA]</scope>
    <source>
        <strain evidence="6 7">NBRC 13996</strain>
    </source>
</reference>
<dbReference type="PROSITE" id="PS51318">
    <property type="entry name" value="TAT"/>
    <property type="match status" value="1"/>
</dbReference>
<gene>
    <name evidence="6" type="ORF">Aiant_47760</name>
</gene>
<accession>A0ABM7LXP6</accession>
<sequence length="509" mass="52741">MAVRSRLGSRRRRLAVLLAVAAGAAGAGVWAGHRIESPADAARRASPPAASPITVPVERRVIATSIVVRGDVQYSEEYAVVPDPDVGQGAGTTTPVVTGRLPRSGSTLKEGTVALEVSGRPIIALQGTLPMYRALKPGAKGADVTQLQTALRRLGHLAGRPSGTFDAATTAAVNRLYDAVGYDPVAPTPDETQQVEAAEQRVTDAHQQTVAAQQALAAARSGPPRSQVLAAEGAVDSARRARDLARTERDTAKRTGADTATLTRLDNALADAENALAVAEAQLAELTATTDTTSLRRAVTTAQATERTARTALTQVRAASGARLPRGEIVFVPTLPRRVQKVEAKLGQAVEGAALSLTATTARIDTSISEEERKVLKAGAEVQVDDTSSDVKFTGVVAEIADTAGTNGALAGTYYVRIDPRGVDPKRIEGLNLRVTMPIESTDGEVLAVPVAALVTDAAGTTTVRVRRGRADADVPVTAGLSADGFAEVTPVGGAPLAEGDLVVVGQQW</sequence>
<organism evidence="6 7">
    <name type="scientific">Actinoplanes ianthinogenes</name>
    <dbReference type="NCBI Taxonomy" id="122358"/>
    <lineage>
        <taxon>Bacteria</taxon>
        <taxon>Bacillati</taxon>
        <taxon>Actinomycetota</taxon>
        <taxon>Actinomycetes</taxon>
        <taxon>Micromonosporales</taxon>
        <taxon>Micromonosporaceae</taxon>
        <taxon>Actinoplanes</taxon>
    </lineage>
</organism>
<keyword evidence="7" id="KW-1185">Reference proteome</keyword>
<feature type="region of interest" description="Disordered" evidence="4">
    <location>
        <begin position="85"/>
        <end position="104"/>
    </location>
</feature>
<dbReference type="SUPFAM" id="SSF47090">
    <property type="entry name" value="PGBD-like"/>
    <property type="match status" value="1"/>
</dbReference>
<evidence type="ECO:0000313" key="7">
    <source>
        <dbReference type="Proteomes" id="UP000676967"/>
    </source>
</evidence>
<protein>
    <recommendedName>
        <fullName evidence="5">Peptidoglycan binding-like domain-containing protein</fullName>
    </recommendedName>
</protein>
<evidence type="ECO:0000256" key="2">
    <source>
        <dbReference type="ARBA" id="ARBA00023054"/>
    </source>
</evidence>
<dbReference type="InterPro" id="IPR036365">
    <property type="entry name" value="PGBD-like_sf"/>
</dbReference>
<dbReference type="Pfam" id="PF01471">
    <property type="entry name" value="PG_binding_1"/>
    <property type="match status" value="1"/>
</dbReference>
<evidence type="ECO:0000313" key="6">
    <source>
        <dbReference type="EMBL" id="BCJ44119.1"/>
    </source>
</evidence>
<dbReference type="PANTHER" id="PTHR32347">
    <property type="entry name" value="EFFLUX SYSTEM COMPONENT YKNX-RELATED"/>
    <property type="match status" value="1"/>
</dbReference>
<dbReference type="InterPro" id="IPR006311">
    <property type="entry name" value="TAT_signal"/>
</dbReference>
<evidence type="ECO:0000259" key="5">
    <source>
        <dbReference type="Pfam" id="PF01471"/>
    </source>
</evidence>
<dbReference type="PANTHER" id="PTHR32347:SF23">
    <property type="entry name" value="BLL5650 PROTEIN"/>
    <property type="match status" value="1"/>
</dbReference>
<comment type="subcellular location">
    <subcellularLocation>
        <location evidence="1">Cell envelope</location>
    </subcellularLocation>
</comment>
<evidence type="ECO:0000256" key="1">
    <source>
        <dbReference type="ARBA" id="ARBA00004196"/>
    </source>
</evidence>
<dbReference type="Gene3D" id="1.10.101.10">
    <property type="entry name" value="PGBD-like superfamily/PGBD"/>
    <property type="match status" value="1"/>
</dbReference>
<proteinExistence type="predicted"/>